<gene>
    <name evidence="1" type="ORF">LXN57_30830</name>
</gene>
<proteinExistence type="predicted"/>
<comment type="caution">
    <text evidence="1">The sequence shown here is derived from an EMBL/GenBank/DDBJ whole genome shotgun (WGS) entry which is preliminary data.</text>
</comment>
<sequence length="123" mass="14119">MDLLEEYRRATFFFESGDPLGAARLLEPIVEAEPHNTAVRQLLARAYFNSAQLTKAEEQLRHLVEHDPSDHYAHHVLGRTLERGGRFREALPHLRLAAAMNQQADYQDALRRAEEWLGKSENA</sequence>
<evidence type="ECO:0000313" key="1">
    <source>
        <dbReference type="EMBL" id="MCM4081969.1"/>
    </source>
</evidence>
<accession>A0ABT0Y7G7</accession>
<dbReference type="InterPro" id="IPR011990">
    <property type="entry name" value="TPR-like_helical_dom_sf"/>
</dbReference>
<name>A0ABT0Y7G7_9ACTN</name>
<reference evidence="1 2" key="1">
    <citation type="submission" date="2022-06" db="EMBL/GenBank/DDBJ databases">
        <title>Actinoplanes abujensis sp. nov., isolated from Nigerian arid soil.</title>
        <authorList>
            <person name="Ding P."/>
        </authorList>
    </citation>
    <scope>NUCLEOTIDE SEQUENCE [LARGE SCALE GENOMIC DNA]</scope>
    <source>
        <strain evidence="2">TRM88002</strain>
    </source>
</reference>
<dbReference type="Proteomes" id="UP001523216">
    <property type="component" value="Unassembled WGS sequence"/>
</dbReference>
<dbReference type="EMBL" id="JAMQOL010000044">
    <property type="protein sequence ID" value="MCM4081969.1"/>
    <property type="molecule type" value="Genomic_DNA"/>
</dbReference>
<dbReference type="RefSeq" id="WP_251801684.1">
    <property type="nucleotide sequence ID" value="NZ_JAMQOL010000044.1"/>
</dbReference>
<dbReference type="SUPFAM" id="SSF48452">
    <property type="entry name" value="TPR-like"/>
    <property type="match status" value="1"/>
</dbReference>
<keyword evidence="2" id="KW-1185">Reference proteome</keyword>
<evidence type="ECO:0000313" key="2">
    <source>
        <dbReference type="Proteomes" id="UP001523216"/>
    </source>
</evidence>
<dbReference type="Pfam" id="PF14559">
    <property type="entry name" value="TPR_19"/>
    <property type="match status" value="1"/>
</dbReference>
<protein>
    <submittedName>
        <fullName evidence="1">Tetratricopeptide repeat protein</fullName>
    </submittedName>
</protein>
<dbReference type="Gene3D" id="1.25.40.10">
    <property type="entry name" value="Tetratricopeptide repeat domain"/>
    <property type="match status" value="1"/>
</dbReference>
<organism evidence="1 2">
    <name type="scientific">Paractinoplanes hotanensis</name>
    <dbReference type="NCBI Taxonomy" id="2906497"/>
    <lineage>
        <taxon>Bacteria</taxon>
        <taxon>Bacillati</taxon>
        <taxon>Actinomycetota</taxon>
        <taxon>Actinomycetes</taxon>
        <taxon>Micromonosporales</taxon>
        <taxon>Micromonosporaceae</taxon>
        <taxon>Paractinoplanes</taxon>
    </lineage>
</organism>